<keyword evidence="3 9" id="KW-0436">Ligase</keyword>
<dbReference type="Pfam" id="PF00117">
    <property type="entry name" value="GATase"/>
    <property type="match status" value="1"/>
</dbReference>
<feature type="active site" evidence="9">
    <location>
        <position position="199"/>
    </location>
</feature>
<dbReference type="HAMAP" id="MF_00344">
    <property type="entry name" value="GMP_synthase"/>
    <property type="match status" value="1"/>
</dbReference>
<dbReference type="FunFam" id="3.40.50.620:FF:000001">
    <property type="entry name" value="GMP synthase [glutamine-hydrolyzing]"/>
    <property type="match status" value="1"/>
</dbReference>
<dbReference type="PROSITE" id="PS51273">
    <property type="entry name" value="GATASE_TYPE_1"/>
    <property type="match status" value="1"/>
</dbReference>
<evidence type="ECO:0000256" key="10">
    <source>
        <dbReference type="PROSITE-ProRule" id="PRU00886"/>
    </source>
</evidence>
<gene>
    <name evidence="9" type="primary">guaA</name>
    <name evidence="12" type="ORF">SAMN05421740_103380</name>
</gene>
<reference evidence="13" key="1">
    <citation type="submission" date="2016-10" db="EMBL/GenBank/DDBJ databases">
        <authorList>
            <person name="Varghese N."/>
            <person name="Submissions S."/>
        </authorList>
    </citation>
    <scope>NUCLEOTIDE SEQUENCE [LARGE SCALE GENOMIC DNA]</scope>
    <source>
        <strain evidence="13">Jip14</strain>
    </source>
</reference>
<name>A0A1H7M5V5_9SPHI</name>
<evidence type="ECO:0000256" key="8">
    <source>
        <dbReference type="ARBA" id="ARBA00022962"/>
    </source>
</evidence>
<dbReference type="Proteomes" id="UP000198916">
    <property type="component" value="Unassembled WGS sequence"/>
</dbReference>
<keyword evidence="13" id="KW-1185">Reference proteome</keyword>
<accession>A0A1H7M5V5</accession>
<dbReference type="STRING" id="332977.SAMN05421740_103380"/>
<dbReference type="CDD" id="cd01997">
    <property type="entry name" value="GMP_synthase_C"/>
    <property type="match status" value="1"/>
</dbReference>
<evidence type="ECO:0000256" key="3">
    <source>
        <dbReference type="ARBA" id="ARBA00022598"/>
    </source>
</evidence>
<dbReference type="InterPro" id="IPR025777">
    <property type="entry name" value="GMPS_ATP_PPase_dom"/>
</dbReference>
<dbReference type="NCBIfam" id="NF000848">
    <property type="entry name" value="PRK00074.1"/>
    <property type="match status" value="1"/>
</dbReference>
<dbReference type="PRINTS" id="PR00096">
    <property type="entry name" value="GATASE"/>
</dbReference>
<keyword evidence="5 9" id="KW-0332">GMP biosynthesis</keyword>
<dbReference type="GO" id="GO:0003921">
    <property type="term" value="F:GMP synthase activity"/>
    <property type="evidence" value="ECO:0007669"/>
    <property type="project" value="InterPro"/>
</dbReference>
<dbReference type="EC" id="6.3.5.2" evidence="9"/>
<feature type="active site" evidence="9">
    <location>
        <position position="201"/>
    </location>
</feature>
<feature type="binding site" evidence="10">
    <location>
        <begin position="253"/>
        <end position="259"/>
    </location>
    <ligand>
        <name>ATP</name>
        <dbReference type="ChEBI" id="CHEBI:30616"/>
    </ligand>
</feature>
<organism evidence="12 13">
    <name type="scientific">Parapedobacter koreensis</name>
    <dbReference type="NCBI Taxonomy" id="332977"/>
    <lineage>
        <taxon>Bacteria</taxon>
        <taxon>Pseudomonadati</taxon>
        <taxon>Bacteroidota</taxon>
        <taxon>Sphingobacteriia</taxon>
        <taxon>Sphingobacteriales</taxon>
        <taxon>Sphingobacteriaceae</taxon>
        <taxon>Parapedobacter</taxon>
    </lineage>
</organism>
<keyword evidence="8 9" id="KW-0315">Glutamine amidotransferase</keyword>
<dbReference type="InterPro" id="IPR022955">
    <property type="entry name" value="GMP_synthase"/>
</dbReference>
<dbReference type="CDD" id="cd01742">
    <property type="entry name" value="GATase1_GMP_Synthase"/>
    <property type="match status" value="1"/>
</dbReference>
<dbReference type="UniPathway" id="UPA00189">
    <property type="reaction ID" value="UER00296"/>
</dbReference>
<dbReference type="InterPro" id="IPR001674">
    <property type="entry name" value="GMP_synth_C"/>
</dbReference>
<dbReference type="SUPFAM" id="SSF52402">
    <property type="entry name" value="Adenine nucleotide alpha hydrolases-like"/>
    <property type="match status" value="1"/>
</dbReference>
<keyword evidence="4 9" id="KW-0547">Nucleotide-binding</keyword>
<dbReference type="Pfam" id="PF02540">
    <property type="entry name" value="NAD_synthase"/>
    <property type="match status" value="1"/>
</dbReference>
<dbReference type="GO" id="GO:0005829">
    <property type="term" value="C:cytosol"/>
    <property type="evidence" value="ECO:0007669"/>
    <property type="project" value="TreeGrafter"/>
</dbReference>
<keyword evidence="6 9" id="KW-0658">Purine biosynthesis</keyword>
<evidence type="ECO:0000259" key="11">
    <source>
        <dbReference type="PROSITE" id="PS51553"/>
    </source>
</evidence>
<comment type="catalytic activity">
    <reaction evidence="9">
        <text>XMP + L-glutamine + ATP + H2O = GMP + L-glutamate + AMP + diphosphate + 2 H(+)</text>
        <dbReference type="Rhea" id="RHEA:11680"/>
        <dbReference type="ChEBI" id="CHEBI:15377"/>
        <dbReference type="ChEBI" id="CHEBI:15378"/>
        <dbReference type="ChEBI" id="CHEBI:29985"/>
        <dbReference type="ChEBI" id="CHEBI:30616"/>
        <dbReference type="ChEBI" id="CHEBI:33019"/>
        <dbReference type="ChEBI" id="CHEBI:57464"/>
        <dbReference type="ChEBI" id="CHEBI:58115"/>
        <dbReference type="ChEBI" id="CHEBI:58359"/>
        <dbReference type="ChEBI" id="CHEBI:456215"/>
        <dbReference type="EC" id="6.3.5.2"/>
    </reaction>
</comment>
<dbReference type="NCBIfam" id="TIGR00884">
    <property type="entry name" value="guaA_Cterm"/>
    <property type="match status" value="1"/>
</dbReference>
<dbReference type="PANTHER" id="PTHR11922:SF2">
    <property type="entry name" value="GMP SYNTHASE [GLUTAMINE-HYDROLYZING]"/>
    <property type="match status" value="1"/>
</dbReference>
<evidence type="ECO:0000256" key="7">
    <source>
        <dbReference type="ARBA" id="ARBA00022840"/>
    </source>
</evidence>
<dbReference type="FunFam" id="3.40.50.880:FF:000001">
    <property type="entry name" value="GMP synthase [glutamine-hydrolyzing]"/>
    <property type="match status" value="1"/>
</dbReference>
<comment type="pathway">
    <text evidence="2 9">Purine metabolism; GMP biosynthesis; GMP from XMP (L-Gln route): step 1/1.</text>
</comment>
<dbReference type="InterPro" id="IPR029062">
    <property type="entry name" value="Class_I_gatase-like"/>
</dbReference>
<evidence type="ECO:0000256" key="1">
    <source>
        <dbReference type="ARBA" id="ARBA00002332"/>
    </source>
</evidence>
<dbReference type="InterPro" id="IPR004739">
    <property type="entry name" value="GMP_synth_GATase"/>
</dbReference>
<dbReference type="AlphaFoldDB" id="A0A1H7M5V5"/>
<dbReference type="PROSITE" id="PS51553">
    <property type="entry name" value="GMPS_ATP_PPASE"/>
    <property type="match status" value="1"/>
</dbReference>
<dbReference type="NCBIfam" id="TIGR00888">
    <property type="entry name" value="guaA_Nterm"/>
    <property type="match status" value="1"/>
</dbReference>
<keyword evidence="7 9" id="KW-0067">ATP-binding</keyword>
<evidence type="ECO:0000256" key="5">
    <source>
        <dbReference type="ARBA" id="ARBA00022749"/>
    </source>
</evidence>
<dbReference type="Gene3D" id="3.40.50.880">
    <property type="match status" value="1"/>
</dbReference>
<evidence type="ECO:0000313" key="13">
    <source>
        <dbReference type="Proteomes" id="UP000198916"/>
    </source>
</evidence>
<dbReference type="PANTHER" id="PTHR11922">
    <property type="entry name" value="GMP SYNTHASE-RELATED"/>
    <property type="match status" value="1"/>
</dbReference>
<dbReference type="FunFam" id="3.30.300.10:FF:000002">
    <property type="entry name" value="GMP synthase [glutamine-hydrolyzing]"/>
    <property type="match status" value="1"/>
</dbReference>
<evidence type="ECO:0000256" key="2">
    <source>
        <dbReference type="ARBA" id="ARBA00005153"/>
    </source>
</evidence>
<dbReference type="Gene3D" id="3.30.300.10">
    <property type="match status" value="1"/>
</dbReference>
<dbReference type="InterPro" id="IPR022310">
    <property type="entry name" value="NAD/GMP_synthase"/>
</dbReference>
<dbReference type="SUPFAM" id="SSF54810">
    <property type="entry name" value="GMP synthetase C-terminal dimerisation domain"/>
    <property type="match status" value="1"/>
</dbReference>
<evidence type="ECO:0000313" key="12">
    <source>
        <dbReference type="EMBL" id="SEL06670.1"/>
    </source>
</evidence>
<feature type="domain" description="GMPS ATP-PPase" evidence="11">
    <location>
        <begin position="226"/>
        <end position="423"/>
    </location>
</feature>
<dbReference type="SUPFAM" id="SSF52317">
    <property type="entry name" value="Class I glutamine amidotransferase-like"/>
    <property type="match status" value="1"/>
</dbReference>
<sequence length="548" mass="60749">MWGKGFLYAWKLGVKNLKAKTEILNGFPYLWPMPEKIIILDFGSQYTQLIARRVRELNVYCEIHPYNHLPDFDESVKGVILSGSPYSVRQADAPEVDFRALQTRFPLLGVCYGAQYIAQHSGGEVVASTIREYGRANLHFVDHTNVLLADIPADSQVWMSHGDTISAIPSDFEVIASTDKVNVAAYHVRGSQTYGIQFHPEVTHSTDGTTLLKNFVIDICGCTPSWTADAFVETTVATLKEKLGNDHVIMALSGGVDSTVAAVLLHQAIGKHLHCIFVDHGLLRKNEYEQVLESYQHMGLNIKGVNAKDRFYQKLAGVSEPEQKRKIIGAAFIDEFDEAAHAVQAELPEGAAVKWLGQGTIYPDVIESISVKGPSATIKSHHNVGGLPDFMKLKVVEPLNTLFKDEVRRVGKALGVAPNILGRHPFPGPGLAIRILGEITAEKVRILQEADDIYIRNLRESGWYDRVWQAGTIFLPVQSVGVMGDERTYEHVVALRAVGSLDGMTADWIHLPYELLAKISNEIINHVKGINRVVYDISSKPPATIEWE</sequence>
<protein>
    <recommendedName>
        <fullName evidence="9">GMP synthase [glutamine-hydrolyzing]</fullName>
        <ecNumber evidence="9">6.3.5.2</ecNumber>
    </recommendedName>
    <alternativeName>
        <fullName evidence="9">GMP synthetase</fullName>
    </alternativeName>
    <alternativeName>
        <fullName evidence="9">Glutamine amidotransferase</fullName>
    </alternativeName>
</protein>
<dbReference type="EMBL" id="FNZR01000003">
    <property type="protein sequence ID" value="SEL06670.1"/>
    <property type="molecule type" value="Genomic_DNA"/>
</dbReference>
<dbReference type="InterPro" id="IPR014729">
    <property type="entry name" value="Rossmann-like_a/b/a_fold"/>
</dbReference>
<dbReference type="GO" id="GO:0005524">
    <property type="term" value="F:ATP binding"/>
    <property type="evidence" value="ECO:0007669"/>
    <property type="project" value="UniProtKB-UniRule"/>
</dbReference>
<comment type="function">
    <text evidence="1 9">Catalyzes the synthesis of GMP from XMP.</text>
</comment>
<evidence type="ECO:0000256" key="4">
    <source>
        <dbReference type="ARBA" id="ARBA00022741"/>
    </source>
</evidence>
<dbReference type="Pfam" id="PF00958">
    <property type="entry name" value="GMP_synt_C"/>
    <property type="match status" value="1"/>
</dbReference>
<evidence type="ECO:0000256" key="9">
    <source>
        <dbReference type="HAMAP-Rule" id="MF_00344"/>
    </source>
</evidence>
<dbReference type="InterPro" id="IPR017926">
    <property type="entry name" value="GATASE"/>
</dbReference>
<feature type="active site" description="Nucleophile" evidence="9">
    <location>
        <position position="111"/>
    </location>
</feature>
<dbReference type="Gene3D" id="3.40.50.620">
    <property type="entry name" value="HUPs"/>
    <property type="match status" value="1"/>
</dbReference>
<proteinExistence type="inferred from homology"/>
<comment type="subunit">
    <text evidence="9">Homodimer.</text>
</comment>
<evidence type="ECO:0000256" key="6">
    <source>
        <dbReference type="ARBA" id="ARBA00022755"/>
    </source>
</evidence>